<dbReference type="PANTHER" id="PTHR21716:SF61">
    <property type="entry name" value="BLR8064 PROTEIN"/>
    <property type="match status" value="1"/>
</dbReference>
<accession>A0ABT2CZX8</accession>
<feature type="transmembrane region" description="Helical" evidence="6">
    <location>
        <begin position="277"/>
        <end position="296"/>
    </location>
</feature>
<gene>
    <name evidence="7" type="ORF">NX778_15800</name>
</gene>
<reference evidence="7 8" key="1">
    <citation type="submission" date="2022-08" db="EMBL/GenBank/DDBJ databases">
        <title>Reclassification of Massilia species as members of the genera Telluria, Duganella, Pseudoduganella, Mokoshia gen. nov. and Zemynaea gen. nov. using orthogonal and non-orthogonal genome-based approaches.</title>
        <authorList>
            <person name="Bowman J.P."/>
        </authorList>
    </citation>
    <scope>NUCLEOTIDE SEQUENCE [LARGE SCALE GENOMIC DNA]</scope>
    <source>
        <strain evidence="7 8">JCM 31606</strain>
    </source>
</reference>
<evidence type="ECO:0000313" key="8">
    <source>
        <dbReference type="Proteomes" id="UP001204621"/>
    </source>
</evidence>
<protein>
    <submittedName>
        <fullName evidence="7">AI-2E family transporter</fullName>
    </submittedName>
</protein>
<keyword evidence="5 6" id="KW-0472">Membrane</keyword>
<feature type="transmembrane region" description="Helical" evidence="6">
    <location>
        <begin position="215"/>
        <end position="236"/>
    </location>
</feature>
<evidence type="ECO:0000256" key="6">
    <source>
        <dbReference type="SAM" id="Phobius"/>
    </source>
</evidence>
<feature type="transmembrane region" description="Helical" evidence="6">
    <location>
        <begin position="29"/>
        <end position="46"/>
    </location>
</feature>
<dbReference type="PANTHER" id="PTHR21716">
    <property type="entry name" value="TRANSMEMBRANE PROTEIN"/>
    <property type="match status" value="1"/>
</dbReference>
<evidence type="ECO:0000256" key="5">
    <source>
        <dbReference type="ARBA" id="ARBA00023136"/>
    </source>
</evidence>
<proteinExistence type="inferred from homology"/>
<feature type="transmembrane region" description="Helical" evidence="6">
    <location>
        <begin position="159"/>
        <end position="177"/>
    </location>
</feature>
<feature type="transmembrane region" description="Helical" evidence="6">
    <location>
        <begin position="58"/>
        <end position="78"/>
    </location>
</feature>
<feature type="transmembrane region" description="Helical" evidence="6">
    <location>
        <begin position="308"/>
        <end position="341"/>
    </location>
</feature>
<feature type="transmembrane region" description="Helical" evidence="6">
    <location>
        <begin position="7"/>
        <end position="23"/>
    </location>
</feature>
<evidence type="ECO:0000256" key="4">
    <source>
        <dbReference type="ARBA" id="ARBA00022989"/>
    </source>
</evidence>
<evidence type="ECO:0000313" key="7">
    <source>
        <dbReference type="EMBL" id="MCS0659534.1"/>
    </source>
</evidence>
<comment type="caution">
    <text evidence="7">The sequence shown here is derived from an EMBL/GenBank/DDBJ whole genome shotgun (WGS) entry which is preliminary data.</text>
</comment>
<evidence type="ECO:0000256" key="2">
    <source>
        <dbReference type="ARBA" id="ARBA00009773"/>
    </source>
</evidence>
<name>A0ABT2CZX8_9BURK</name>
<comment type="subcellular location">
    <subcellularLocation>
        <location evidence="1">Membrane</location>
        <topology evidence="1">Multi-pass membrane protein</topology>
    </subcellularLocation>
</comment>
<feature type="transmembrane region" description="Helical" evidence="6">
    <location>
        <begin position="242"/>
        <end position="270"/>
    </location>
</feature>
<evidence type="ECO:0000256" key="3">
    <source>
        <dbReference type="ARBA" id="ARBA00022692"/>
    </source>
</evidence>
<dbReference type="InterPro" id="IPR002549">
    <property type="entry name" value="AI-2E-like"/>
</dbReference>
<dbReference type="EMBL" id="JANUGU010000005">
    <property type="protein sequence ID" value="MCS0659534.1"/>
    <property type="molecule type" value="Genomic_DNA"/>
</dbReference>
<dbReference type="Pfam" id="PF01594">
    <property type="entry name" value="AI-2E_transport"/>
    <property type="match status" value="1"/>
</dbReference>
<sequence>MNDTQRTWLSSLFSLAIIAFAVFITQRFILPLLWAAILAIASWPLFVRARRSLGGHDILAALAVTLLCAAALVTPLALGLMQAAHQAPALAAYIATANNEGLAAPDWLERLPVVGGAILEWWQTTLSQPHGLAHLFTDGGPGPHLHSASEVLRTFGSAVMHRMIDVAFAFLSLFFFYKDGPALLSQTEAIGRHLIGNTRWQLYSTKVPTAIRATVNGLVLVGLAEGLLLGIAYEFAGVPSAVLWAAATGVLAIIPFGAPLAFGVVAAVLFFHGHTAAAAGIIAFGAVVLFVADHFVRPTIIGNATKLPFLAVLLGILGGVEMLGLIGLFVGPVVITLFVTLWHEEKLFRRGGH</sequence>
<dbReference type="RefSeq" id="WP_258812724.1">
    <property type="nucleotide sequence ID" value="NZ_JANUGU010000005.1"/>
</dbReference>
<keyword evidence="8" id="KW-1185">Reference proteome</keyword>
<keyword evidence="4 6" id="KW-1133">Transmembrane helix</keyword>
<keyword evidence="3 6" id="KW-0812">Transmembrane</keyword>
<comment type="similarity">
    <text evidence="2">Belongs to the autoinducer-2 exporter (AI-2E) (TC 2.A.86) family.</text>
</comment>
<evidence type="ECO:0000256" key="1">
    <source>
        <dbReference type="ARBA" id="ARBA00004141"/>
    </source>
</evidence>
<dbReference type="Proteomes" id="UP001204621">
    <property type="component" value="Unassembled WGS sequence"/>
</dbReference>
<organism evidence="7 8">
    <name type="scientific">Massilia terrae</name>
    <dbReference type="NCBI Taxonomy" id="1811224"/>
    <lineage>
        <taxon>Bacteria</taxon>
        <taxon>Pseudomonadati</taxon>
        <taxon>Pseudomonadota</taxon>
        <taxon>Betaproteobacteria</taxon>
        <taxon>Burkholderiales</taxon>
        <taxon>Oxalobacteraceae</taxon>
        <taxon>Telluria group</taxon>
        <taxon>Massilia</taxon>
    </lineage>
</organism>